<dbReference type="AlphaFoldDB" id="A0A3M6X850"/>
<feature type="compositionally biased region" description="Low complexity" evidence="8">
    <location>
        <begin position="60"/>
        <end position="70"/>
    </location>
</feature>
<dbReference type="PANTHER" id="PTHR28595:SF1">
    <property type="entry name" value="LARGE RIBOSOMAL SUBUNIT PROTEIN ML54"/>
    <property type="match status" value="1"/>
</dbReference>
<dbReference type="OrthoDB" id="10252718at2759"/>
<evidence type="ECO:0000313" key="9">
    <source>
        <dbReference type="EMBL" id="RMX86720.1"/>
    </source>
</evidence>
<gene>
    <name evidence="9" type="ORF">D0869_02897</name>
</gene>
<dbReference type="InterPro" id="IPR013870">
    <property type="entry name" value="Ribosomal_mL54"/>
</dbReference>
<evidence type="ECO:0000256" key="3">
    <source>
        <dbReference type="ARBA" id="ARBA00022980"/>
    </source>
</evidence>
<evidence type="ECO:0000256" key="5">
    <source>
        <dbReference type="ARBA" id="ARBA00023274"/>
    </source>
</evidence>
<accession>A0A3M6X850</accession>
<comment type="caution">
    <text evidence="9">The sequence shown here is derived from an EMBL/GenBank/DDBJ whole genome shotgun (WGS) entry which is preliminary data.</text>
</comment>
<keyword evidence="5" id="KW-0687">Ribonucleoprotein</keyword>
<dbReference type="PANTHER" id="PTHR28595">
    <property type="entry name" value="39S RIBOSOMAL PROTEIN L54, MITOCHONDRIAL"/>
    <property type="match status" value="1"/>
</dbReference>
<dbReference type="Pfam" id="PF08561">
    <property type="entry name" value="Ribosomal_L37"/>
    <property type="match status" value="1"/>
</dbReference>
<name>A0A3M6X850_HORWE</name>
<reference evidence="9 10" key="1">
    <citation type="journal article" date="2018" name="BMC Genomics">
        <title>Genomic evidence for intraspecific hybridization in a clonal and extremely halotolerant yeast.</title>
        <authorList>
            <person name="Gostincar C."/>
            <person name="Stajich J.E."/>
            <person name="Zupancic J."/>
            <person name="Zalar P."/>
            <person name="Gunde-Cimerman N."/>
        </authorList>
    </citation>
    <scope>NUCLEOTIDE SEQUENCE [LARGE SCALE GENOMIC DNA]</scope>
    <source>
        <strain evidence="9 10">EXF-6656</strain>
    </source>
</reference>
<keyword evidence="2" id="KW-0809">Transit peptide</keyword>
<evidence type="ECO:0000256" key="4">
    <source>
        <dbReference type="ARBA" id="ARBA00023128"/>
    </source>
</evidence>
<organism evidence="9 10">
    <name type="scientific">Hortaea werneckii</name>
    <name type="common">Black yeast</name>
    <name type="synonym">Cladosporium werneckii</name>
    <dbReference type="NCBI Taxonomy" id="91943"/>
    <lineage>
        <taxon>Eukaryota</taxon>
        <taxon>Fungi</taxon>
        <taxon>Dikarya</taxon>
        <taxon>Ascomycota</taxon>
        <taxon>Pezizomycotina</taxon>
        <taxon>Dothideomycetes</taxon>
        <taxon>Dothideomycetidae</taxon>
        <taxon>Mycosphaerellales</taxon>
        <taxon>Teratosphaeriaceae</taxon>
        <taxon>Hortaea</taxon>
    </lineage>
</organism>
<evidence type="ECO:0000256" key="8">
    <source>
        <dbReference type="SAM" id="MobiDB-lite"/>
    </source>
</evidence>
<comment type="similarity">
    <text evidence="6">Belongs to the mitochondrion-specific ribosomal protein mL54 family.</text>
</comment>
<comment type="subcellular location">
    <subcellularLocation>
        <location evidence="1">Mitochondrion</location>
    </subcellularLocation>
</comment>
<evidence type="ECO:0000256" key="6">
    <source>
        <dbReference type="ARBA" id="ARBA00033752"/>
    </source>
</evidence>
<dbReference type="Proteomes" id="UP000281245">
    <property type="component" value="Unassembled WGS sequence"/>
</dbReference>
<feature type="non-terminal residue" evidence="9">
    <location>
        <position position="1"/>
    </location>
</feature>
<evidence type="ECO:0000256" key="1">
    <source>
        <dbReference type="ARBA" id="ARBA00004173"/>
    </source>
</evidence>
<protein>
    <recommendedName>
        <fullName evidence="7">Large ribosomal subunit protein mL54</fullName>
    </recommendedName>
</protein>
<keyword evidence="3" id="KW-0689">Ribosomal protein</keyword>
<evidence type="ECO:0000256" key="2">
    <source>
        <dbReference type="ARBA" id="ARBA00022946"/>
    </source>
</evidence>
<dbReference type="EMBL" id="QWIJ01000152">
    <property type="protein sequence ID" value="RMX86720.1"/>
    <property type="molecule type" value="Genomic_DNA"/>
</dbReference>
<feature type="region of interest" description="Disordered" evidence="8">
    <location>
        <begin position="45"/>
        <end position="132"/>
    </location>
</feature>
<feature type="compositionally biased region" description="Low complexity" evidence="8">
    <location>
        <begin position="79"/>
        <end position="88"/>
    </location>
</feature>
<dbReference type="GO" id="GO:0003735">
    <property type="term" value="F:structural constituent of ribosome"/>
    <property type="evidence" value="ECO:0007669"/>
    <property type="project" value="TreeGrafter"/>
</dbReference>
<keyword evidence="4" id="KW-0496">Mitochondrion</keyword>
<sequence length="257" mass="28054">YIVQPAAENDDGVKWNRRLHKARLETAAINPRKMICQRCLKHLGRSRNAVPSSQRAWYSTPVTAQTTTATNPRPDGKPAATTQAGTAQPFSTPLTPKPSREGNLPMQRNQSKAAAKLPASSVPAGTPLKGLTFEKNKQDPVAKEDAEYPAWLWTALARKEEAAASASGGFNEGDLFAKSKRVRQRAAKALRRQQALNPEALAPKIPMYEQSIDLPGGDGTLQGALEAGEARGELTSSMRDMRRKKIKEQNFLKAMKA</sequence>
<proteinExistence type="inferred from homology"/>
<evidence type="ECO:0000313" key="10">
    <source>
        <dbReference type="Proteomes" id="UP000281245"/>
    </source>
</evidence>
<evidence type="ECO:0000256" key="7">
    <source>
        <dbReference type="ARBA" id="ARBA00035179"/>
    </source>
</evidence>
<dbReference type="GO" id="GO:0005762">
    <property type="term" value="C:mitochondrial large ribosomal subunit"/>
    <property type="evidence" value="ECO:0007669"/>
    <property type="project" value="TreeGrafter"/>
</dbReference>